<proteinExistence type="predicted"/>
<feature type="compositionally biased region" description="Polar residues" evidence="1">
    <location>
        <begin position="57"/>
        <end position="72"/>
    </location>
</feature>
<keyword evidence="3" id="KW-1185">Reference proteome</keyword>
<dbReference type="Proteomes" id="UP000811609">
    <property type="component" value="Chromosome 8"/>
</dbReference>
<gene>
    <name evidence="2" type="ORF">CIPAW_08G093700</name>
</gene>
<name>A0A8T1PPV5_CARIL</name>
<evidence type="ECO:0000313" key="2">
    <source>
        <dbReference type="EMBL" id="KAG6645025.1"/>
    </source>
</evidence>
<dbReference type="PANTHER" id="PTHR34222">
    <property type="entry name" value="GAG_PRE-INTEGRS DOMAIN-CONTAINING PROTEIN"/>
    <property type="match status" value="1"/>
</dbReference>
<evidence type="ECO:0000256" key="1">
    <source>
        <dbReference type="SAM" id="MobiDB-lite"/>
    </source>
</evidence>
<organism evidence="2 3">
    <name type="scientific">Carya illinoinensis</name>
    <name type="common">Pecan</name>
    <dbReference type="NCBI Taxonomy" id="32201"/>
    <lineage>
        <taxon>Eukaryota</taxon>
        <taxon>Viridiplantae</taxon>
        <taxon>Streptophyta</taxon>
        <taxon>Embryophyta</taxon>
        <taxon>Tracheophyta</taxon>
        <taxon>Spermatophyta</taxon>
        <taxon>Magnoliopsida</taxon>
        <taxon>eudicotyledons</taxon>
        <taxon>Gunneridae</taxon>
        <taxon>Pentapetalae</taxon>
        <taxon>rosids</taxon>
        <taxon>fabids</taxon>
        <taxon>Fagales</taxon>
        <taxon>Juglandaceae</taxon>
        <taxon>Carya</taxon>
    </lineage>
</organism>
<comment type="caution">
    <text evidence="2">The sequence shown here is derived from an EMBL/GenBank/DDBJ whole genome shotgun (WGS) entry which is preliminary data.</text>
</comment>
<reference evidence="2" key="1">
    <citation type="submission" date="2020-12" db="EMBL/GenBank/DDBJ databases">
        <title>WGS assembly of Carya illinoinensis cv. Pawnee.</title>
        <authorList>
            <person name="Platts A."/>
            <person name="Shu S."/>
            <person name="Wright S."/>
            <person name="Barry K."/>
            <person name="Edger P."/>
            <person name="Pires J.C."/>
            <person name="Schmutz J."/>
        </authorList>
    </citation>
    <scope>NUCLEOTIDE SEQUENCE</scope>
    <source>
        <tissue evidence="2">Leaf</tissue>
    </source>
</reference>
<protein>
    <submittedName>
        <fullName evidence="2">Uncharacterized protein</fullName>
    </submittedName>
</protein>
<dbReference type="EMBL" id="CM031816">
    <property type="protein sequence ID" value="KAG6645025.1"/>
    <property type="molecule type" value="Genomic_DNA"/>
</dbReference>
<sequence>MGLNDTFASVRSQILLIDPFLDIKRVFSLILQEERQRGIHSTVKFVNIDLAALASTTQQQNSQKLTPRNKFSSKPKPMFSHCGMVGPTKEKCYKLHGYPPRYKFTKSRINTINGNPFGTVSQEA</sequence>
<evidence type="ECO:0000313" key="3">
    <source>
        <dbReference type="Proteomes" id="UP000811609"/>
    </source>
</evidence>
<feature type="region of interest" description="Disordered" evidence="1">
    <location>
        <begin position="57"/>
        <end position="78"/>
    </location>
</feature>
<dbReference type="PANTHER" id="PTHR34222:SF99">
    <property type="entry name" value="PROTEIN, PUTATIVE-RELATED"/>
    <property type="match status" value="1"/>
</dbReference>
<dbReference type="AlphaFoldDB" id="A0A8T1PPV5"/>
<accession>A0A8T1PPV5</accession>